<keyword evidence="1" id="KW-0346">Stress response</keyword>
<dbReference type="AlphaFoldDB" id="A0AAN8NVU7"/>
<evidence type="ECO:0000256" key="1">
    <source>
        <dbReference type="ARBA" id="ARBA00023016"/>
    </source>
</evidence>
<comment type="similarity">
    <text evidence="2 3">Belongs to the small heat shock protein (HSP20) family.</text>
</comment>
<reference evidence="6 7" key="1">
    <citation type="submission" date="2019-10" db="EMBL/GenBank/DDBJ databases">
        <authorList>
            <person name="Palmer J.M."/>
        </authorList>
    </citation>
    <scope>NUCLEOTIDE SEQUENCE [LARGE SCALE GENOMIC DNA]</scope>
    <source>
        <strain evidence="6 7">TWF718</strain>
    </source>
</reference>
<evidence type="ECO:0000256" key="4">
    <source>
        <dbReference type="SAM" id="MobiDB-lite"/>
    </source>
</evidence>
<feature type="region of interest" description="Disordered" evidence="4">
    <location>
        <begin position="114"/>
        <end position="155"/>
    </location>
</feature>
<organism evidence="6 7">
    <name type="scientific">Orbilia javanica</name>
    <dbReference type="NCBI Taxonomy" id="47235"/>
    <lineage>
        <taxon>Eukaryota</taxon>
        <taxon>Fungi</taxon>
        <taxon>Dikarya</taxon>
        <taxon>Ascomycota</taxon>
        <taxon>Pezizomycotina</taxon>
        <taxon>Orbiliomycetes</taxon>
        <taxon>Orbiliales</taxon>
        <taxon>Orbiliaceae</taxon>
        <taxon>Orbilia</taxon>
    </lineage>
</organism>
<feature type="compositionally biased region" description="Low complexity" evidence="4">
    <location>
        <begin position="114"/>
        <end position="123"/>
    </location>
</feature>
<dbReference type="InterPro" id="IPR008978">
    <property type="entry name" value="HSP20-like_chaperone"/>
</dbReference>
<dbReference type="PANTHER" id="PTHR11527">
    <property type="entry name" value="HEAT-SHOCK PROTEIN 20 FAMILY MEMBER"/>
    <property type="match status" value="1"/>
</dbReference>
<accession>A0AAN8NVU7</accession>
<feature type="compositionally biased region" description="Polar residues" evidence="4">
    <location>
        <begin position="137"/>
        <end position="146"/>
    </location>
</feature>
<sequence length="212" mass="23607">MLSFPRLISREMRPWLRLFEELESSPHHPITNNNNYYNSFRSQLSSFTPSFDVKETKDSYVLDGELPGITDKSALDLTFVDENTLVVKGRVERNTETGGPSATTTTTTAAAAATEEAAPESTTNYHAPSVEDEGESSAVTKASGASTEVEKKQENGDKYWVRERYVGEFQRAFNFPHTVDHEAVKASLKDGILSIVVPKKTKPEGFRKINIE</sequence>
<dbReference type="Pfam" id="PF00011">
    <property type="entry name" value="HSP20"/>
    <property type="match status" value="1"/>
</dbReference>
<name>A0AAN8NVU7_9PEZI</name>
<dbReference type="CDD" id="cd06464">
    <property type="entry name" value="ACD_sHsps-like"/>
    <property type="match status" value="1"/>
</dbReference>
<evidence type="ECO:0000259" key="5">
    <source>
        <dbReference type="PROSITE" id="PS01031"/>
    </source>
</evidence>
<evidence type="ECO:0000313" key="7">
    <source>
        <dbReference type="Proteomes" id="UP001313282"/>
    </source>
</evidence>
<evidence type="ECO:0000313" key="6">
    <source>
        <dbReference type="EMBL" id="KAK6345322.1"/>
    </source>
</evidence>
<comment type="caution">
    <text evidence="6">The sequence shown here is derived from an EMBL/GenBank/DDBJ whole genome shotgun (WGS) entry which is preliminary data.</text>
</comment>
<proteinExistence type="inferred from homology"/>
<gene>
    <name evidence="6" type="ORF">TWF718_007241</name>
</gene>
<keyword evidence="7" id="KW-1185">Reference proteome</keyword>
<dbReference type="PROSITE" id="PS01031">
    <property type="entry name" value="SHSP"/>
    <property type="match status" value="1"/>
</dbReference>
<dbReference type="SUPFAM" id="SSF49764">
    <property type="entry name" value="HSP20-like chaperones"/>
    <property type="match status" value="1"/>
</dbReference>
<dbReference type="EMBL" id="JAVHNR010000004">
    <property type="protein sequence ID" value="KAK6345322.1"/>
    <property type="molecule type" value="Genomic_DNA"/>
</dbReference>
<feature type="domain" description="SHSP" evidence="5">
    <location>
        <begin position="42"/>
        <end position="212"/>
    </location>
</feature>
<protein>
    <recommendedName>
        <fullName evidence="5">SHSP domain-containing protein</fullName>
    </recommendedName>
</protein>
<dbReference type="Gene3D" id="2.60.40.790">
    <property type="match status" value="1"/>
</dbReference>
<dbReference type="InterPro" id="IPR002068">
    <property type="entry name" value="A-crystallin/Hsp20_dom"/>
</dbReference>
<evidence type="ECO:0000256" key="2">
    <source>
        <dbReference type="PROSITE-ProRule" id="PRU00285"/>
    </source>
</evidence>
<dbReference type="InterPro" id="IPR031107">
    <property type="entry name" value="Small_HSP"/>
</dbReference>
<evidence type="ECO:0000256" key="3">
    <source>
        <dbReference type="RuleBase" id="RU003616"/>
    </source>
</evidence>
<dbReference type="Proteomes" id="UP001313282">
    <property type="component" value="Unassembled WGS sequence"/>
</dbReference>